<dbReference type="InterPro" id="IPR051239">
    <property type="entry name" value="2'-dNMP_N-hydrolase"/>
</dbReference>
<dbReference type="Gene3D" id="3.40.50.450">
    <property type="match status" value="1"/>
</dbReference>
<dbReference type="EMBL" id="CP097116">
    <property type="protein sequence ID" value="USS85677.1"/>
    <property type="molecule type" value="Genomic_DNA"/>
</dbReference>
<organism evidence="1 2">
    <name type="scientific">Fructilactobacillus myrtifloralis</name>
    <dbReference type="NCBI Taxonomy" id="2940301"/>
    <lineage>
        <taxon>Bacteria</taxon>
        <taxon>Bacillati</taxon>
        <taxon>Bacillota</taxon>
        <taxon>Bacilli</taxon>
        <taxon>Lactobacillales</taxon>
        <taxon>Lactobacillaceae</taxon>
        <taxon>Fructilactobacillus</taxon>
    </lineage>
</organism>
<dbReference type="Pfam" id="PF05014">
    <property type="entry name" value="Nuc_deoxyrib_tr"/>
    <property type="match status" value="1"/>
</dbReference>
<dbReference type="SUPFAM" id="SSF52309">
    <property type="entry name" value="N-(deoxy)ribosyltransferase-like"/>
    <property type="match status" value="1"/>
</dbReference>
<name>A0ABY5BPT2_9LACO</name>
<dbReference type="RefSeq" id="WP_252750572.1">
    <property type="nucleotide sequence ID" value="NZ_CP097116.1"/>
</dbReference>
<dbReference type="Proteomes" id="UP001056707">
    <property type="component" value="Chromosome"/>
</dbReference>
<evidence type="ECO:0000313" key="1">
    <source>
        <dbReference type="EMBL" id="USS85677.1"/>
    </source>
</evidence>
<accession>A0ABY5BPT2</accession>
<proteinExistence type="predicted"/>
<evidence type="ECO:0000313" key="2">
    <source>
        <dbReference type="Proteomes" id="UP001056707"/>
    </source>
</evidence>
<dbReference type="InterPro" id="IPR007710">
    <property type="entry name" value="Nucleoside_deoxyribTrfase"/>
</dbReference>
<reference evidence="1" key="1">
    <citation type="submission" date="2022-05" db="EMBL/GenBank/DDBJ databases">
        <authorList>
            <person name="Oliphant S.A."/>
            <person name="Watson-Haigh N.S."/>
            <person name="Sumby K.M."/>
            <person name="Gardner J.M."/>
            <person name="Jiranek V."/>
        </authorList>
    </citation>
    <scope>NUCLEOTIDE SEQUENCE</scope>
    <source>
        <strain evidence="1">KI16_H9</strain>
    </source>
</reference>
<dbReference type="PANTHER" id="PTHR15364">
    <property type="entry name" value="2'-DEOXYNUCLEOSIDE 5'-PHOSPHATE N-HYDROLASE 1"/>
    <property type="match status" value="1"/>
</dbReference>
<dbReference type="PANTHER" id="PTHR15364:SF0">
    <property type="entry name" value="2'-DEOXYNUCLEOSIDE 5'-PHOSPHATE N-HYDROLASE 1"/>
    <property type="match status" value="1"/>
</dbReference>
<protein>
    <submittedName>
        <fullName evidence="1">Nucleoside 2-deoxyribosyltransferase</fullName>
    </submittedName>
</protein>
<keyword evidence="2" id="KW-1185">Reference proteome</keyword>
<sequence>MAQIYLAGPFFSEDQIARIEKVEQALTANPTVRDFFSPRKHQSTQHPQFTKPWATEIYQADIENLRAADAVVAIIDFTEDHVDSGTAFEIGYAVQLGTPVIVLHEKTGTVNLMIGESLHAYLTSPAAVADYDFNTLPANEYDGEFI</sequence>
<gene>
    <name evidence="1" type="ORF">M3M35_03325</name>
</gene>